<evidence type="ECO:0000256" key="5">
    <source>
        <dbReference type="ARBA" id="ARBA00022989"/>
    </source>
</evidence>
<keyword evidence="7" id="KW-0175">Coiled coil</keyword>
<dbReference type="EMBL" id="VSSQ01055134">
    <property type="protein sequence ID" value="MPN09036.1"/>
    <property type="molecule type" value="Genomic_DNA"/>
</dbReference>
<dbReference type="PANTHER" id="PTHR30047">
    <property type="entry name" value="HIGH-AFFINITY CHOLINE TRANSPORT PROTEIN-RELATED"/>
    <property type="match status" value="1"/>
</dbReference>
<feature type="transmembrane region" description="Helical" evidence="8">
    <location>
        <begin position="95"/>
        <end position="120"/>
    </location>
</feature>
<evidence type="ECO:0000256" key="7">
    <source>
        <dbReference type="SAM" id="Coils"/>
    </source>
</evidence>
<feature type="transmembrane region" description="Helical" evidence="8">
    <location>
        <begin position="6"/>
        <end position="26"/>
    </location>
</feature>
<accession>A0A645F5X4</accession>
<dbReference type="AlphaFoldDB" id="A0A645F5X4"/>
<keyword evidence="4 8" id="KW-0812">Transmembrane</keyword>
<dbReference type="Pfam" id="PF02028">
    <property type="entry name" value="BCCT"/>
    <property type="match status" value="1"/>
</dbReference>
<feature type="transmembrane region" description="Helical" evidence="8">
    <location>
        <begin position="141"/>
        <end position="163"/>
    </location>
</feature>
<evidence type="ECO:0000256" key="3">
    <source>
        <dbReference type="ARBA" id="ARBA00022475"/>
    </source>
</evidence>
<evidence type="ECO:0000256" key="8">
    <source>
        <dbReference type="SAM" id="Phobius"/>
    </source>
</evidence>
<evidence type="ECO:0000256" key="4">
    <source>
        <dbReference type="ARBA" id="ARBA00022692"/>
    </source>
</evidence>
<keyword evidence="5 8" id="KW-1133">Transmembrane helix</keyword>
<comment type="caution">
    <text evidence="9">The sequence shown here is derived from an EMBL/GenBank/DDBJ whole genome shotgun (WGS) entry which is preliminary data.</text>
</comment>
<sequence length="237" mass="26559">MWPQWWDLYWMTDWLSFGPIVGLFLVKMSYGRTIRQFIVVNVILPSIFGVIWFGIFGGFAINIQLTGVYDLMEFYNASGAEAFMMKLFEFVPGTMIIRVIMLVLVALSFITLADSMTSTISQMSLRQQTSDIKEAPLPIKVFWGVLIGAVSILFVVTGGINGIKIVKTIAGYPMLFVEIAMIIGFLRYFLSGKNKQDEVTYAADLDRQIKAAEAEAAEEAEAKKNKKKRFGKASASE</sequence>
<gene>
    <name evidence="9" type="primary">betL_4</name>
    <name evidence="9" type="ORF">SDC9_156324</name>
</gene>
<feature type="transmembrane region" description="Helical" evidence="8">
    <location>
        <begin position="169"/>
        <end position="190"/>
    </location>
</feature>
<proteinExistence type="predicted"/>
<evidence type="ECO:0000256" key="6">
    <source>
        <dbReference type="ARBA" id="ARBA00023136"/>
    </source>
</evidence>
<evidence type="ECO:0000256" key="1">
    <source>
        <dbReference type="ARBA" id="ARBA00004651"/>
    </source>
</evidence>
<organism evidence="9">
    <name type="scientific">bioreactor metagenome</name>
    <dbReference type="NCBI Taxonomy" id="1076179"/>
    <lineage>
        <taxon>unclassified sequences</taxon>
        <taxon>metagenomes</taxon>
        <taxon>ecological metagenomes</taxon>
    </lineage>
</organism>
<evidence type="ECO:0000256" key="2">
    <source>
        <dbReference type="ARBA" id="ARBA00022448"/>
    </source>
</evidence>
<dbReference type="PANTHER" id="PTHR30047:SF7">
    <property type="entry name" value="HIGH-AFFINITY CHOLINE TRANSPORT PROTEIN"/>
    <property type="match status" value="1"/>
</dbReference>
<name>A0A645F5X4_9ZZZZ</name>
<keyword evidence="6 8" id="KW-0472">Membrane</keyword>
<protein>
    <submittedName>
        <fullName evidence="9">Glycine betaine transporter BetL</fullName>
    </submittedName>
</protein>
<dbReference type="GO" id="GO:0005886">
    <property type="term" value="C:plasma membrane"/>
    <property type="evidence" value="ECO:0007669"/>
    <property type="project" value="UniProtKB-SubCell"/>
</dbReference>
<feature type="transmembrane region" description="Helical" evidence="8">
    <location>
        <begin position="38"/>
        <end position="61"/>
    </location>
</feature>
<feature type="coiled-coil region" evidence="7">
    <location>
        <begin position="202"/>
        <end position="229"/>
    </location>
</feature>
<comment type="subcellular location">
    <subcellularLocation>
        <location evidence="1">Cell membrane</location>
        <topology evidence="1">Multi-pass membrane protein</topology>
    </subcellularLocation>
</comment>
<evidence type="ECO:0000313" key="9">
    <source>
        <dbReference type="EMBL" id="MPN09036.1"/>
    </source>
</evidence>
<dbReference type="InterPro" id="IPR000060">
    <property type="entry name" value="BCCT_transptr"/>
</dbReference>
<reference evidence="9" key="1">
    <citation type="submission" date="2019-08" db="EMBL/GenBank/DDBJ databases">
        <authorList>
            <person name="Kucharzyk K."/>
            <person name="Murdoch R.W."/>
            <person name="Higgins S."/>
            <person name="Loffler F."/>
        </authorList>
    </citation>
    <scope>NUCLEOTIDE SEQUENCE</scope>
</reference>
<keyword evidence="3" id="KW-1003">Cell membrane</keyword>
<dbReference type="GO" id="GO:0022857">
    <property type="term" value="F:transmembrane transporter activity"/>
    <property type="evidence" value="ECO:0007669"/>
    <property type="project" value="InterPro"/>
</dbReference>
<keyword evidence="2" id="KW-0813">Transport</keyword>